<evidence type="ECO:0000313" key="1">
    <source>
        <dbReference type="EMBL" id="XAY05596.1"/>
    </source>
</evidence>
<dbReference type="RefSeq" id="WP_354702100.1">
    <property type="nucleotide sequence ID" value="NZ_CP114014.1"/>
</dbReference>
<dbReference type="KEGG" id="parq:DSM112329_02453"/>
<proteinExistence type="predicted"/>
<sequence>MSPRPRFLSTISEQACPGLGDVLLALAAEFGATTTGRVDDDLDARALQAMPARGQDALAQATALRAALCDIDRAPTGHGTRAFRVDMAVADLRADPLLLVVIGAEVAARAGLRFGVSASGKEHLLVFRGPTGPAGPVALDLAHPARPILTGDAVPTPLVRRCGHQLAFALLNGLAVDAWLAGDLANAEHACDLRLQLPIDGATRERIELEAKRLRASRN</sequence>
<evidence type="ECO:0008006" key="2">
    <source>
        <dbReference type="Google" id="ProtNLM"/>
    </source>
</evidence>
<reference evidence="1" key="1">
    <citation type="submission" date="2022-12" db="EMBL/GenBank/DDBJ databases">
        <title>Paraconexibacter alkalitolerans sp. nov. and Baekduia alba sp. nov., isolated from soil and emended description of the genera Paraconexibacter (Chun et al., 2020) and Baekduia (An et al., 2020).</title>
        <authorList>
            <person name="Vieira S."/>
            <person name="Huber K.J."/>
            <person name="Geppert A."/>
            <person name="Wolf J."/>
            <person name="Neumann-Schaal M."/>
            <person name="Muesken M."/>
            <person name="Overmann J."/>
        </authorList>
    </citation>
    <scope>NUCLEOTIDE SEQUENCE</scope>
    <source>
        <strain evidence="1">AEG42_29</strain>
    </source>
</reference>
<dbReference type="EMBL" id="CP114014">
    <property type="protein sequence ID" value="XAY05596.1"/>
    <property type="molecule type" value="Genomic_DNA"/>
</dbReference>
<protein>
    <recommendedName>
        <fullName evidence="2">Histidine phosphotransferase ChpT C-terminal domain-containing protein</fullName>
    </recommendedName>
</protein>
<accession>A0AAU7AV81</accession>
<gene>
    <name evidence="1" type="ORF">DSM112329_02453</name>
</gene>
<dbReference type="AlphaFoldDB" id="A0AAU7AV81"/>
<organism evidence="1">
    <name type="scientific">Paraconexibacter sp. AEG42_29</name>
    <dbReference type="NCBI Taxonomy" id="2997339"/>
    <lineage>
        <taxon>Bacteria</taxon>
        <taxon>Bacillati</taxon>
        <taxon>Actinomycetota</taxon>
        <taxon>Thermoleophilia</taxon>
        <taxon>Solirubrobacterales</taxon>
        <taxon>Paraconexibacteraceae</taxon>
        <taxon>Paraconexibacter</taxon>
    </lineage>
</organism>
<name>A0AAU7AV81_9ACTN</name>